<evidence type="ECO:0000313" key="2">
    <source>
        <dbReference type="Proteomes" id="UP000183832"/>
    </source>
</evidence>
<sequence>MDNCDFFIDVLKREIKEMRHEMTTNRIEESNFENADSSTCRLFFLGWVTSLKYFLTRSDLTTCCDNGLVCVCMMCETLGRETDFN</sequence>
<dbReference type="AlphaFoldDB" id="A0A1J1HKF1"/>
<keyword evidence="2" id="KW-1185">Reference proteome</keyword>
<gene>
    <name evidence="1" type="ORF">CLUMA_CG002340</name>
</gene>
<accession>A0A1J1HKF1</accession>
<protein>
    <submittedName>
        <fullName evidence="1">CLUMA_CG002340, isoform A</fullName>
    </submittedName>
</protein>
<evidence type="ECO:0000313" key="1">
    <source>
        <dbReference type="EMBL" id="CRK88535.1"/>
    </source>
</evidence>
<dbReference type="EMBL" id="CVRI01000008">
    <property type="protein sequence ID" value="CRK88535.1"/>
    <property type="molecule type" value="Genomic_DNA"/>
</dbReference>
<proteinExistence type="predicted"/>
<reference evidence="1 2" key="1">
    <citation type="submission" date="2015-04" db="EMBL/GenBank/DDBJ databases">
        <authorList>
            <person name="Syromyatnikov M.Y."/>
            <person name="Popov V.N."/>
        </authorList>
    </citation>
    <scope>NUCLEOTIDE SEQUENCE [LARGE SCALE GENOMIC DNA]</scope>
</reference>
<name>A0A1J1HKF1_9DIPT</name>
<organism evidence="1 2">
    <name type="scientific">Clunio marinus</name>
    <dbReference type="NCBI Taxonomy" id="568069"/>
    <lineage>
        <taxon>Eukaryota</taxon>
        <taxon>Metazoa</taxon>
        <taxon>Ecdysozoa</taxon>
        <taxon>Arthropoda</taxon>
        <taxon>Hexapoda</taxon>
        <taxon>Insecta</taxon>
        <taxon>Pterygota</taxon>
        <taxon>Neoptera</taxon>
        <taxon>Endopterygota</taxon>
        <taxon>Diptera</taxon>
        <taxon>Nematocera</taxon>
        <taxon>Chironomoidea</taxon>
        <taxon>Chironomidae</taxon>
        <taxon>Clunio</taxon>
    </lineage>
</organism>
<dbReference type="Proteomes" id="UP000183832">
    <property type="component" value="Unassembled WGS sequence"/>
</dbReference>